<feature type="chain" id="PRO_5028807481" evidence="1">
    <location>
        <begin position="23"/>
        <end position="151"/>
    </location>
</feature>
<dbReference type="PROSITE" id="PS51257">
    <property type="entry name" value="PROKAR_LIPOPROTEIN"/>
    <property type="match status" value="1"/>
</dbReference>
<keyword evidence="1" id="KW-0732">Signal</keyword>
<dbReference type="RefSeq" id="WP_182802909.1">
    <property type="nucleotide sequence ID" value="NZ_CP060007.1"/>
</dbReference>
<dbReference type="Gene3D" id="2.40.128.640">
    <property type="match status" value="1"/>
</dbReference>
<dbReference type="AlphaFoldDB" id="A0A7G5XGI2"/>
<dbReference type="EMBL" id="CP060007">
    <property type="protein sequence ID" value="QNA44585.1"/>
    <property type="molecule type" value="Genomic_DNA"/>
</dbReference>
<dbReference type="Pfam" id="PF04170">
    <property type="entry name" value="NlpE"/>
    <property type="match status" value="1"/>
</dbReference>
<evidence type="ECO:0000313" key="2">
    <source>
        <dbReference type="EMBL" id="QNA44585.1"/>
    </source>
</evidence>
<sequence>MKHLIFFVFTLILLSACSNDSAKTDQTATDTAITAPVAETKADNSKNALDWAGVYKGTVPCADCEGIETTITIANDSSYVLSLNYLGKKEAAPIEKKGTFSWNAAGNTITLNGITDGANQYLVGENRLIQLDLNGERISGDLAKKYELSKQ</sequence>
<reference evidence="3" key="1">
    <citation type="submission" date="2020-08" db="EMBL/GenBank/DDBJ databases">
        <title>Lacibacter sp. S13-6-6 genome sequencing.</title>
        <authorList>
            <person name="Jin L."/>
        </authorList>
    </citation>
    <scope>NUCLEOTIDE SEQUENCE [LARGE SCALE GENOMIC DNA]</scope>
    <source>
        <strain evidence="3">S13-6-6</strain>
    </source>
</reference>
<proteinExistence type="predicted"/>
<name>A0A7G5XGI2_9BACT</name>
<dbReference type="KEGG" id="lacs:H4075_21425"/>
<accession>A0A7G5XGI2</accession>
<evidence type="ECO:0000256" key="1">
    <source>
        <dbReference type="SAM" id="SignalP"/>
    </source>
</evidence>
<dbReference type="Proteomes" id="UP000515344">
    <property type="component" value="Chromosome"/>
</dbReference>
<protein>
    <submittedName>
        <fullName evidence="2">Copper resistance protein NlpE N-terminal domain-containing protein</fullName>
    </submittedName>
</protein>
<dbReference type="InterPro" id="IPR007298">
    <property type="entry name" value="Cu-R_lipoprotein_NlpE"/>
</dbReference>
<feature type="signal peptide" evidence="1">
    <location>
        <begin position="1"/>
        <end position="22"/>
    </location>
</feature>
<organism evidence="2 3">
    <name type="scientific">Lacibacter sediminis</name>
    <dbReference type="NCBI Taxonomy" id="2760713"/>
    <lineage>
        <taxon>Bacteria</taxon>
        <taxon>Pseudomonadati</taxon>
        <taxon>Bacteroidota</taxon>
        <taxon>Chitinophagia</taxon>
        <taxon>Chitinophagales</taxon>
        <taxon>Chitinophagaceae</taxon>
        <taxon>Lacibacter</taxon>
    </lineage>
</organism>
<gene>
    <name evidence="2" type="ORF">H4075_21425</name>
</gene>
<keyword evidence="3" id="KW-1185">Reference proteome</keyword>
<evidence type="ECO:0000313" key="3">
    <source>
        <dbReference type="Proteomes" id="UP000515344"/>
    </source>
</evidence>